<dbReference type="Proteomes" id="UP001500420">
    <property type="component" value="Unassembled WGS sequence"/>
</dbReference>
<dbReference type="AlphaFoldDB" id="A0AAV3T8R5"/>
<feature type="compositionally biased region" description="Acidic residues" evidence="1">
    <location>
        <begin position="91"/>
        <end position="104"/>
    </location>
</feature>
<sequence length="155" mass="16120">MTDARKEFLAGQRPEDVAFYVADDAVDDPSTLDEYGERVADGTLIVVEGEAGRSAFQAATGTDAMGFAKQAMGAEGEIHEDLTGGACPDADGGDADGGDADDSDADGHEARFVFAFAEEQNEDVGGLYGEGDVIHAYAQCACGAAYSHKWVAGER</sequence>
<reference evidence="2 3" key="1">
    <citation type="journal article" date="2019" name="Int. J. Syst. Evol. Microbiol.">
        <title>The Global Catalogue of Microorganisms (GCM) 10K type strain sequencing project: providing services to taxonomists for standard genome sequencing and annotation.</title>
        <authorList>
            <consortium name="The Broad Institute Genomics Platform"/>
            <consortium name="The Broad Institute Genome Sequencing Center for Infectious Disease"/>
            <person name="Wu L."/>
            <person name="Ma J."/>
        </authorList>
    </citation>
    <scope>NUCLEOTIDE SEQUENCE [LARGE SCALE GENOMIC DNA]</scope>
    <source>
        <strain evidence="2 3">JCM 16328</strain>
    </source>
</reference>
<accession>A0AAV3T8R5</accession>
<evidence type="ECO:0000313" key="2">
    <source>
        <dbReference type="EMBL" id="GAA0665288.1"/>
    </source>
</evidence>
<protein>
    <submittedName>
        <fullName evidence="2">DUF5807 family protein</fullName>
    </submittedName>
</protein>
<dbReference type="RefSeq" id="WP_343772574.1">
    <property type="nucleotide sequence ID" value="NZ_BAAADV010000001.1"/>
</dbReference>
<gene>
    <name evidence="2" type="ORF">GCM10009020_07900</name>
</gene>
<name>A0AAV3T8R5_9EURY</name>
<feature type="region of interest" description="Disordered" evidence="1">
    <location>
        <begin position="80"/>
        <end position="104"/>
    </location>
</feature>
<evidence type="ECO:0000256" key="1">
    <source>
        <dbReference type="SAM" id="MobiDB-lite"/>
    </source>
</evidence>
<proteinExistence type="predicted"/>
<comment type="caution">
    <text evidence="2">The sequence shown here is derived from an EMBL/GenBank/DDBJ whole genome shotgun (WGS) entry which is preliminary data.</text>
</comment>
<dbReference type="Pfam" id="PF19123">
    <property type="entry name" value="DUF5807"/>
    <property type="match status" value="1"/>
</dbReference>
<organism evidence="2 3">
    <name type="scientific">Natronoarchaeum mannanilyticum</name>
    <dbReference type="NCBI Taxonomy" id="926360"/>
    <lineage>
        <taxon>Archaea</taxon>
        <taxon>Methanobacteriati</taxon>
        <taxon>Methanobacteriota</taxon>
        <taxon>Stenosarchaea group</taxon>
        <taxon>Halobacteria</taxon>
        <taxon>Halobacteriales</taxon>
        <taxon>Natronoarchaeaceae</taxon>
    </lineage>
</organism>
<dbReference type="EMBL" id="BAAADV010000001">
    <property type="protein sequence ID" value="GAA0665288.1"/>
    <property type="molecule type" value="Genomic_DNA"/>
</dbReference>
<dbReference type="InterPro" id="IPR043830">
    <property type="entry name" value="DUF5807"/>
</dbReference>
<evidence type="ECO:0000313" key="3">
    <source>
        <dbReference type="Proteomes" id="UP001500420"/>
    </source>
</evidence>
<keyword evidence="3" id="KW-1185">Reference proteome</keyword>